<accession>A0A0R2CD47</accession>
<keyword evidence="1" id="KW-0472">Membrane</keyword>
<keyword evidence="1" id="KW-0812">Transmembrane</keyword>
<evidence type="ECO:0000313" key="3">
    <source>
        <dbReference type="Proteomes" id="UP000051576"/>
    </source>
</evidence>
<feature type="transmembrane region" description="Helical" evidence="1">
    <location>
        <begin position="6"/>
        <end position="26"/>
    </location>
</feature>
<comment type="caution">
    <text evidence="2">The sequence shown here is derived from an EMBL/GenBank/DDBJ whole genome shotgun (WGS) entry which is preliminary data.</text>
</comment>
<keyword evidence="1" id="KW-1133">Transmembrane helix</keyword>
<evidence type="ECO:0000256" key="1">
    <source>
        <dbReference type="SAM" id="Phobius"/>
    </source>
</evidence>
<keyword evidence="3" id="KW-1185">Reference proteome</keyword>
<sequence>MTVALTILQIGLFIITAIALIAYIHLELNWSQFLEVTGGLIIFEVTGWLIWQLLV</sequence>
<dbReference type="PATRIC" id="fig|1133569.4.peg.3"/>
<dbReference type="STRING" id="1133569.FD21_GL000003"/>
<feature type="transmembrane region" description="Helical" evidence="1">
    <location>
        <begin position="33"/>
        <end position="54"/>
    </location>
</feature>
<protein>
    <submittedName>
        <fullName evidence="2">Uncharacterized protein</fullName>
    </submittedName>
</protein>
<evidence type="ECO:0000313" key="2">
    <source>
        <dbReference type="EMBL" id="KRM89710.1"/>
    </source>
</evidence>
<proteinExistence type="predicted"/>
<dbReference type="Proteomes" id="UP000051576">
    <property type="component" value="Unassembled WGS sequence"/>
</dbReference>
<dbReference type="AlphaFoldDB" id="A0A0R2CD47"/>
<reference evidence="2 3" key="1">
    <citation type="journal article" date="2015" name="Genome Announc.">
        <title>Expanding the biotechnology potential of lactobacilli through comparative genomics of 213 strains and associated genera.</title>
        <authorList>
            <person name="Sun Z."/>
            <person name="Harris H.M."/>
            <person name="McCann A."/>
            <person name="Guo C."/>
            <person name="Argimon S."/>
            <person name="Zhang W."/>
            <person name="Yang X."/>
            <person name="Jeffery I.B."/>
            <person name="Cooney J.C."/>
            <person name="Kagawa T.F."/>
            <person name="Liu W."/>
            <person name="Song Y."/>
            <person name="Salvetti E."/>
            <person name="Wrobel A."/>
            <person name="Rasinkangas P."/>
            <person name="Parkhill J."/>
            <person name="Rea M.C."/>
            <person name="O'Sullivan O."/>
            <person name="Ritari J."/>
            <person name="Douillard F.P."/>
            <person name="Paul Ross R."/>
            <person name="Yang R."/>
            <person name="Briner A.E."/>
            <person name="Felis G.E."/>
            <person name="de Vos W.M."/>
            <person name="Barrangou R."/>
            <person name="Klaenhammer T.R."/>
            <person name="Caufield P.W."/>
            <person name="Cui Y."/>
            <person name="Zhang H."/>
            <person name="O'Toole P.W."/>
        </authorList>
    </citation>
    <scope>NUCLEOTIDE SEQUENCE [LARGE SCALE GENOMIC DNA]</scope>
    <source>
        <strain evidence="2 3">DSM 20605</strain>
    </source>
</reference>
<gene>
    <name evidence="2" type="ORF">FD21_GL000003</name>
</gene>
<dbReference type="EMBL" id="AYYX01000001">
    <property type="protein sequence ID" value="KRM89710.1"/>
    <property type="molecule type" value="Genomic_DNA"/>
</dbReference>
<name>A0A0R2CD47_9LACO</name>
<organism evidence="2 3">
    <name type="scientific">Liquorilactobacillus vini DSM 20605</name>
    <dbReference type="NCBI Taxonomy" id="1133569"/>
    <lineage>
        <taxon>Bacteria</taxon>
        <taxon>Bacillati</taxon>
        <taxon>Bacillota</taxon>
        <taxon>Bacilli</taxon>
        <taxon>Lactobacillales</taxon>
        <taxon>Lactobacillaceae</taxon>
        <taxon>Liquorilactobacillus</taxon>
    </lineage>
</organism>